<evidence type="ECO:0000313" key="4">
    <source>
        <dbReference type="Proteomes" id="UP001341840"/>
    </source>
</evidence>
<sequence length="203" mass="21973">MLPPSSPPSRAAKNSLSVAGASSKATPFSHHHFHTSKLRHHRDPNSTPHRYRDTLPMPVPATPLTLPLLLFSSVHRAPLPSQSCPVYMVPLIFFILAPSLLASIIACGPFCKFRQPPLLGCSLAVCSLARSPLLLYLAVTTPHTFPILCLIQLLVSMFDVDDACYCTAAVVYDHGWMIREGNAPAKAPTSVVTSFTLGTPVNH</sequence>
<feature type="transmembrane region" description="Helical" evidence="2">
    <location>
        <begin position="87"/>
        <end position="111"/>
    </location>
</feature>
<name>A0ABU6SJ15_9FABA</name>
<evidence type="ECO:0000313" key="3">
    <source>
        <dbReference type="EMBL" id="MED6136405.1"/>
    </source>
</evidence>
<feature type="region of interest" description="Disordered" evidence="1">
    <location>
        <begin position="33"/>
        <end position="54"/>
    </location>
</feature>
<keyword evidence="2" id="KW-1133">Transmembrane helix</keyword>
<keyword evidence="2" id="KW-0812">Transmembrane</keyword>
<dbReference type="EMBL" id="JASCZI010060855">
    <property type="protein sequence ID" value="MED6136405.1"/>
    <property type="molecule type" value="Genomic_DNA"/>
</dbReference>
<evidence type="ECO:0000256" key="1">
    <source>
        <dbReference type="SAM" id="MobiDB-lite"/>
    </source>
</evidence>
<keyword evidence="4" id="KW-1185">Reference proteome</keyword>
<gene>
    <name evidence="3" type="ORF">PIB30_055861</name>
</gene>
<reference evidence="3 4" key="1">
    <citation type="journal article" date="2023" name="Plants (Basel)">
        <title>Bridging the Gap: Combining Genomics and Transcriptomics Approaches to Understand Stylosanthes scabra, an Orphan Legume from the Brazilian Caatinga.</title>
        <authorList>
            <person name="Ferreira-Neto J.R.C."/>
            <person name="da Silva M.D."/>
            <person name="Binneck E."/>
            <person name="de Melo N.F."/>
            <person name="da Silva R.H."/>
            <person name="de Melo A.L.T.M."/>
            <person name="Pandolfi V."/>
            <person name="Bustamante F.O."/>
            <person name="Brasileiro-Vidal A.C."/>
            <person name="Benko-Iseppon A.M."/>
        </authorList>
    </citation>
    <scope>NUCLEOTIDE SEQUENCE [LARGE SCALE GENOMIC DNA]</scope>
    <source>
        <tissue evidence="3">Leaves</tissue>
    </source>
</reference>
<keyword evidence="2" id="KW-0472">Membrane</keyword>
<evidence type="ECO:0000256" key="2">
    <source>
        <dbReference type="SAM" id="Phobius"/>
    </source>
</evidence>
<proteinExistence type="predicted"/>
<protein>
    <submittedName>
        <fullName evidence="3">Uncharacterized protein</fullName>
    </submittedName>
</protein>
<dbReference type="Proteomes" id="UP001341840">
    <property type="component" value="Unassembled WGS sequence"/>
</dbReference>
<organism evidence="3 4">
    <name type="scientific">Stylosanthes scabra</name>
    <dbReference type="NCBI Taxonomy" id="79078"/>
    <lineage>
        <taxon>Eukaryota</taxon>
        <taxon>Viridiplantae</taxon>
        <taxon>Streptophyta</taxon>
        <taxon>Embryophyta</taxon>
        <taxon>Tracheophyta</taxon>
        <taxon>Spermatophyta</taxon>
        <taxon>Magnoliopsida</taxon>
        <taxon>eudicotyledons</taxon>
        <taxon>Gunneridae</taxon>
        <taxon>Pentapetalae</taxon>
        <taxon>rosids</taxon>
        <taxon>fabids</taxon>
        <taxon>Fabales</taxon>
        <taxon>Fabaceae</taxon>
        <taxon>Papilionoideae</taxon>
        <taxon>50 kb inversion clade</taxon>
        <taxon>dalbergioids sensu lato</taxon>
        <taxon>Dalbergieae</taxon>
        <taxon>Pterocarpus clade</taxon>
        <taxon>Stylosanthes</taxon>
    </lineage>
</organism>
<accession>A0ABU6SJ15</accession>
<comment type="caution">
    <text evidence="3">The sequence shown here is derived from an EMBL/GenBank/DDBJ whole genome shotgun (WGS) entry which is preliminary data.</text>
</comment>
<feature type="compositionally biased region" description="Basic residues" evidence="1">
    <location>
        <begin position="33"/>
        <end position="42"/>
    </location>
</feature>